<dbReference type="Proteomes" id="UP000551758">
    <property type="component" value="Unassembled WGS sequence"/>
</dbReference>
<evidence type="ECO:0000256" key="1">
    <source>
        <dbReference type="SAM" id="MobiDB-lite"/>
    </source>
</evidence>
<keyword evidence="4" id="KW-1185">Reference proteome</keyword>
<dbReference type="GO" id="GO:0002080">
    <property type="term" value="C:acrosomal membrane"/>
    <property type="evidence" value="ECO:0007669"/>
    <property type="project" value="TreeGrafter"/>
</dbReference>
<name>A0A7J7E7P8_DICBM</name>
<dbReference type="GO" id="GO:0007342">
    <property type="term" value="P:fusion of sperm to egg plasma membrane involved in single fertilization"/>
    <property type="evidence" value="ECO:0007669"/>
    <property type="project" value="InterPro"/>
</dbReference>
<feature type="region of interest" description="Disordered" evidence="1">
    <location>
        <begin position="177"/>
        <end position="209"/>
    </location>
</feature>
<feature type="compositionally biased region" description="Polar residues" evidence="1">
    <location>
        <begin position="189"/>
        <end position="209"/>
    </location>
</feature>
<gene>
    <name evidence="3" type="ORF">HPG69_015803</name>
</gene>
<dbReference type="PANTHER" id="PTHR38808">
    <property type="entry name" value="TRANSMEMBRANE PROTEIN 95"/>
    <property type="match status" value="1"/>
</dbReference>
<dbReference type="AlphaFoldDB" id="A0A7J7E7P8"/>
<feature type="chain" id="PRO_5029472781" description="Transmembrane protein 95" evidence="2">
    <location>
        <begin position="17"/>
        <end position="316"/>
    </location>
</feature>
<dbReference type="Pfam" id="PF15203">
    <property type="entry name" value="TMEM95"/>
    <property type="match status" value="2"/>
</dbReference>
<comment type="caution">
    <text evidence="3">The sequence shown here is derived from an EMBL/GenBank/DDBJ whole genome shotgun (WGS) entry which is preliminary data.</text>
</comment>
<sequence>MWMLALGGVFLAAAQACVFCRLPDRDLSGRLALLCSQMEAQWRDCEASWNFSAFALDEVSMNKVAEKTHRVLRVMGGSTTLYNCSTCEGSEVYCWPRKRCFPGPYSPPLPHPTQISELLGFPNVDWCGPQDHSLPPGFPAGSHDLWEARILVLSVFGAVLLLGPAISKQKVTCEDADSLPASSSKEHVPTTSTSWGEVGQGTSQPLSSSPKALVFQTLKPRYPHDPSVRQPPGTQAPATVKFLPSKPSTNQIGAIRCQEISTEGKNPLHTHHHSHTPFCLFLGSEVGAVCPRSYSWPCMTDWESGNECSGKLPPSR</sequence>
<dbReference type="PANTHER" id="PTHR38808:SF1">
    <property type="entry name" value="SPERM-EGG FUSION PROTEIN TMEM95"/>
    <property type="match status" value="1"/>
</dbReference>
<organism evidence="3 4">
    <name type="scientific">Diceros bicornis minor</name>
    <name type="common">South-central black rhinoceros</name>
    <dbReference type="NCBI Taxonomy" id="77932"/>
    <lineage>
        <taxon>Eukaryota</taxon>
        <taxon>Metazoa</taxon>
        <taxon>Chordata</taxon>
        <taxon>Craniata</taxon>
        <taxon>Vertebrata</taxon>
        <taxon>Euteleostomi</taxon>
        <taxon>Mammalia</taxon>
        <taxon>Eutheria</taxon>
        <taxon>Laurasiatheria</taxon>
        <taxon>Perissodactyla</taxon>
        <taxon>Rhinocerotidae</taxon>
        <taxon>Diceros</taxon>
    </lineage>
</organism>
<evidence type="ECO:0008006" key="5">
    <source>
        <dbReference type="Google" id="ProtNLM"/>
    </source>
</evidence>
<reference evidence="3 4" key="1">
    <citation type="journal article" date="2020" name="Mol. Biol. Evol.">
        <title>Interspecific Gene Flow and the Evolution of Specialization in Black and White Rhinoceros.</title>
        <authorList>
            <person name="Moodley Y."/>
            <person name="Westbury M.V."/>
            <person name="Russo I.M."/>
            <person name="Gopalakrishnan S."/>
            <person name="Rakotoarivelo A."/>
            <person name="Olsen R.A."/>
            <person name="Prost S."/>
            <person name="Tunstall T."/>
            <person name="Ryder O.A."/>
            <person name="Dalen L."/>
            <person name="Bruford M.W."/>
        </authorList>
    </citation>
    <scope>NUCLEOTIDE SEQUENCE [LARGE SCALE GENOMIC DNA]</scope>
    <source>
        <strain evidence="3">SBR-YM</strain>
        <tissue evidence="3">Skin</tissue>
    </source>
</reference>
<feature type="region of interest" description="Disordered" evidence="1">
    <location>
        <begin position="221"/>
        <end position="245"/>
    </location>
</feature>
<feature type="non-terminal residue" evidence="3">
    <location>
        <position position="316"/>
    </location>
</feature>
<evidence type="ECO:0000313" key="3">
    <source>
        <dbReference type="EMBL" id="KAF5911825.1"/>
    </source>
</evidence>
<keyword evidence="2" id="KW-0732">Signal</keyword>
<evidence type="ECO:0000256" key="2">
    <source>
        <dbReference type="SAM" id="SignalP"/>
    </source>
</evidence>
<dbReference type="GO" id="GO:0097524">
    <property type="term" value="C:sperm plasma membrane"/>
    <property type="evidence" value="ECO:0007669"/>
    <property type="project" value="InterPro"/>
</dbReference>
<protein>
    <recommendedName>
        <fullName evidence="5">Transmembrane protein 95</fullName>
    </recommendedName>
</protein>
<evidence type="ECO:0000313" key="4">
    <source>
        <dbReference type="Proteomes" id="UP000551758"/>
    </source>
</evidence>
<accession>A0A7J7E7P8</accession>
<dbReference type="EMBL" id="JACDTQ010003894">
    <property type="protein sequence ID" value="KAF5911825.1"/>
    <property type="molecule type" value="Genomic_DNA"/>
</dbReference>
<proteinExistence type="predicted"/>
<feature type="signal peptide" evidence="2">
    <location>
        <begin position="1"/>
        <end position="16"/>
    </location>
</feature>
<dbReference type="InterPro" id="IPR027984">
    <property type="entry name" value="TMEM95"/>
</dbReference>